<proteinExistence type="predicted"/>
<dbReference type="Proteomes" id="UP000646484">
    <property type="component" value="Unassembled WGS sequence"/>
</dbReference>
<evidence type="ECO:0000313" key="2">
    <source>
        <dbReference type="EMBL" id="MBC5623050.1"/>
    </source>
</evidence>
<organism evidence="2 3">
    <name type="scientific">Butyricimonas hominis</name>
    <dbReference type="NCBI Taxonomy" id="2763032"/>
    <lineage>
        <taxon>Bacteria</taxon>
        <taxon>Pseudomonadati</taxon>
        <taxon>Bacteroidota</taxon>
        <taxon>Bacteroidia</taxon>
        <taxon>Bacteroidales</taxon>
        <taxon>Odoribacteraceae</taxon>
        <taxon>Butyricimonas</taxon>
    </lineage>
</organism>
<dbReference type="SUPFAM" id="SSF49785">
    <property type="entry name" value="Galactose-binding domain-like"/>
    <property type="match status" value="1"/>
</dbReference>
<dbReference type="InterPro" id="IPR008979">
    <property type="entry name" value="Galactose-bd-like_sf"/>
</dbReference>
<reference evidence="2 3" key="1">
    <citation type="submission" date="2020-08" db="EMBL/GenBank/DDBJ databases">
        <title>Genome public.</title>
        <authorList>
            <person name="Liu C."/>
            <person name="Sun Q."/>
        </authorList>
    </citation>
    <scope>NUCLEOTIDE SEQUENCE [LARGE SCALE GENOMIC DNA]</scope>
    <source>
        <strain evidence="2 3">NSJ-56</strain>
    </source>
</reference>
<dbReference type="Pfam" id="PF16389">
    <property type="entry name" value="DUF4998"/>
    <property type="match status" value="1"/>
</dbReference>
<protein>
    <recommendedName>
        <fullName evidence="1">F5/8 type C domain-containing protein</fullName>
    </recommendedName>
</protein>
<dbReference type="InterPro" id="IPR000421">
    <property type="entry name" value="FA58C"/>
</dbReference>
<name>A0ABR7D6E2_9BACT</name>
<gene>
    <name evidence="2" type="ORF">H8S64_18305</name>
</gene>
<accession>A0ABR7D6E2</accession>
<feature type="domain" description="F5/8 type C" evidence="1">
    <location>
        <begin position="336"/>
        <end position="494"/>
    </location>
</feature>
<dbReference type="PROSITE" id="PS50022">
    <property type="entry name" value="FA58C_3"/>
    <property type="match status" value="1"/>
</dbReference>
<keyword evidence="3" id="KW-1185">Reference proteome</keyword>
<dbReference type="Gene3D" id="2.60.120.260">
    <property type="entry name" value="Galactose-binding domain-like"/>
    <property type="match status" value="1"/>
</dbReference>
<evidence type="ECO:0000259" key="1">
    <source>
        <dbReference type="PROSITE" id="PS50022"/>
    </source>
</evidence>
<evidence type="ECO:0000313" key="3">
    <source>
        <dbReference type="Proteomes" id="UP000646484"/>
    </source>
</evidence>
<dbReference type="RefSeq" id="WP_186978044.1">
    <property type="nucleotide sequence ID" value="NZ_JACOOH010000009.1"/>
</dbReference>
<sequence length="500" mass="56151">MKQIYLLLGIVLLALVGCRESLEDTISDYTGDGPVRYVGMCSNVTVESGWKRLTVKWKNSLDPNVVENKVTCSAGSYVFDTVVPAAVEECVIRGLEDASYEITVRAIDDKGNASLTTNEVKYGRPYTDNHEEVIGFTRGIMKHFFVKNNLVLFYGTWNANIERFWLEYTGTDNVKREHELNAAEFAKKFVLVEDVQVGKPVVLKRRGRLANCPDEIAFADYTLPHEPTLLSDFKLAMRERYGETDFKADFLNRTELELDYDLVSLEDILAFPNLTKLVLGKNRYMTSDKMTNSSELSDSKRALSLFCLDVAGKFLQGLEVERYNTHYFPEGTAGITDMKDANLVDLDALTTLDMTGWTVNCSPEVPGFDGNSLLDDNAKTIWKPLQHSGTARTFELTVDMKSIRSINGLKVMQADVAGVDINFLPIGVKIRVSGNGIDWQNPTYVEENTLGGAPGEATLIRFNRQYDIRYIRVMVSDRRYQTSNQASLGTLLGDIVPFQE</sequence>
<dbReference type="PROSITE" id="PS51257">
    <property type="entry name" value="PROKAR_LIPOPROTEIN"/>
    <property type="match status" value="1"/>
</dbReference>
<dbReference type="EMBL" id="JACOOH010000009">
    <property type="protein sequence ID" value="MBC5623050.1"/>
    <property type="molecule type" value="Genomic_DNA"/>
</dbReference>
<comment type="caution">
    <text evidence="2">The sequence shown here is derived from an EMBL/GenBank/DDBJ whole genome shotgun (WGS) entry which is preliminary data.</text>
</comment>
<dbReference type="Pfam" id="PF00754">
    <property type="entry name" value="F5_F8_type_C"/>
    <property type="match status" value="1"/>
</dbReference>